<organism evidence="2">
    <name type="scientific">Candidatus Kentrum sp. SD</name>
    <dbReference type="NCBI Taxonomy" id="2126332"/>
    <lineage>
        <taxon>Bacteria</taxon>
        <taxon>Pseudomonadati</taxon>
        <taxon>Pseudomonadota</taxon>
        <taxon>Gammaproteobacteria</taxon>
        <taxon>Candidatus Kentrum</taxon>
    </lineage>
</organism>
<protein>
    <submittedName>
        <fullName evidence="2">Nucleotidyltransferase substrate binding protein, HI0074 family</fullName>
    </submittedName>
</protein>
<evidence type="ECO:0000313" key="1">
    <source>
        <dbReference type="EMBL" id="VFK36384.1"/>
    </source>
</evidence>
<keyword evidence="2" id="KW-0808">Transferase</keyword>
<dbReference type="Gene3D" id="1.20.120.330">
    <property type="entry name" value="Nucleotidyltransferases domain 2"/>
    <property type="match status" value="1"/>
</dbReference>
<dbReference type="Pfam" id="PF08780">
    <property type="entry name" value="NTase_sub_bind"/>
    <property type="match status" value="1"/>
</dbReference>
<accession>A0A450YAV8</accession>
<dbReference type="EMBL" id="CAADFR010000001">
    <property type="protein sequence ID" value="VFK36384.1"/>
    <property type="molecule type" value="Genomic_DNA"/>
</dbReference>
<dbReference type="InterPro" id="IPR010235">
    <property type="entry name" value="HepT"/>
</dbReference>
<dbReference type="SUPFAM" id="SSF81593">
    <property type="entry name" value="Nucleotidyltransferase substrate binding subunit/domain"/>
    <property type="match status" value="1"/>
</dbReference>
<name>A0A450YAV8_9GAMM</name>
<proteinExistence type="predicted"/>
<gene>
    <name evidence="2" type="ORF">BECKSD772E_GA0070983_100150</name>
    <name evidence="1" type="ORF">BECKSD772F_GA0070984_100151</name>
</gene>
<dbReference type="AlphaFoldDB" id="A0A450YAV8"/>
<sequence length="148" mass="17361">MIHSNDGADIRWRQRFDSYKKALGQLTDAVAIRQERPLSRLGQQGLIKAFEFTWELAWNVMKDYFEYQGNTTITGPRDAIREAFGRNLITDGDSWMMTIASRNRSSHTYNEETANLLVQTVATRYLDLFRNFESRMQKIEQEWDNIGD</sequence>
<reference evidence="2" key="1">
    <citation type="submission" date="2019-02" db="EMBL/GenBank/DDBJ databases">
        <authorList>
            <person name="Gruber-Vodicka R. H."/>
            <person name="Seah K. B. B."/>
        </authorList>
    </citation>
    <scope>NUCLEOTIDE SEQUENCE</scope>
    <source>
        <strain evidence="2">BECK_S1320</strain>
        <strain evidence="1">BECK_S1321</strain>
    </source>
</reference>
<dbReference type="GO" id="GO:0016740">
    <property type="term" value="F:transferase activity"/>
    <property type="evidence" value="ECO:0007669"/>
    <property type="project" value="UniProtKB-KW"/>
</dbReference>
<dbReference type="NCBIfam" id="TIGR01987">
    <property type="entry name" value="HI0074"/>
    <property type="match status" value="1"/>
</dbReference>
<dbReference type="EMBL" id="CAADFU010000001">
    <property type="protein sequence ID" value="VFK38603.1"/>
    <property type="molecule type" value="Genomic_DNA"/>
</dbReference>
<evidence type="ECO:0000313" key="2">
    <source>
        <dbReference type="EMBL" id="VFK38603.1"/>
    </source>
</evidence>